<dbReference type="OrthoDB" id="241062at2157"/>
<organism evidence="2 3">
    <name type="scientific">Natronolimnobius baerhuensis</name>
    <dbReference type="NCBI Taxonomy" id="253108"/>
    <lineage>
        <taxon>Archaea</taxon>
        <taxon>Methanobacteriati</taxon>
        <taxon>Methanobacteriota</taxon>
        <taxon>Stenosarchaea group</taxon>
        <taxon>Halobacteria</taxon>
        <taxon>Halobacteriales</taxon>
        <taxon>Natrialbaceae</taxon>
        <taxon>Natronolimnobius</taxon>
    </lineage>
</organism>
<comment type="caution">
    <text evidence="2">The sequence shown here is derived from an EMBL/GenBank/DDBJ whole genome shotgun (WGS) entry which is preliminary data.</text>
</comment>
<accession>A0A202E8Z7</accession>
<evidence type="ECO:0008006" key="4">
    <source>
        <dbReference type="Google" id="ProtNLM"/>
    </source>
</evidence>
<dbReference type="EMBL" id="MWPH01000002">
    <property type="protein sequence ID" value="OVE84440.1"/>
    <property type="molecule type" value="Genomic_DNA"/>
</dbReference>
<evidence type="ECO:0000313" key="2">
    <source>
        <dbReference type="EMBL" id="OVE84440.1"/>
    </source>
</evidence>
<feature type="transmembrane region" description="Helical" evidence="1">
    <location>
        <begin position="91"/>
        <end position="112"/>
    </location>
</feature>
<feature type="transmembrane region" description="Helical" evidence="1">
    <location>
        <begin position="29"/>
        <end position="46"/>
    </location>
</feature>
<name>A0A202E8Z7_9EURY</name>
<dbReference type="InterPro" id="IPR007404">
    <property type="entry name" value="YdjM-like"/>
</dbReference>
<dbReference type="RefSeq" id="WP_054862862.1">
    <property type="nucleotide sequence ID" value="NZ_MWPH01000002.1"/>
</dbReference>
<sequence>MAELLSHVLIAYALATIVSWRLEWVTRRWVAIAMIGALIPDVNRIGMFVSDATLEAVLGVPVGLDAIHTLGGTILLAGIGAMVLTTQHRRAFGVLLAGALSHLLVDGVKAYADGAAGAWLYPVTWYRHPTPSLYVSSDPMVLVVTALGALVVAACDYVLRERGAVTQP</sequence>
<proteinExistence type="predicted"/>
<feature type="transmembrane region" description="Helical" evidence="1">
    <location>
        <begin position="66"/>
        <end position="84"/>
    </location>
</feature>
<feature type="transmembrane region" description="Helical" evidence="1">
    <location>
        <begin position="140"/>
        <end position="159"/>
    </location>
</feature>
<dbReference type="Pfam" id="PF04307">
    <property type="entry name" value="YdjM"/>
    <property type="match status" value="1"/>
</dbReference>
<gene>
    <name evidence="2" type="ORF">B2G88_08500</name>
</gene>
<reference evidence="2 3" key="1">
    <citation type="submission" date="2017-02" db="EMBL/GenBank/DDBJ databases">
        <title>Natronthermophilus aegyptiacus gen. nov.,sp. nov., an aerobic, extremely halophilic alkalithermophilic archaeon isolated from the athalassohaline Wadi An Natrun, Egypt.</title>
        <authorList>
            <person name="Zhao B."/>
        </authorList>
    </citation>
    <scope>NUCLEOTIDE SEQUENCE [LARGE SCALE GENOMIC DNA]</scope>
    <source>
        <strain evidence="2 3">CGMCC 1.3597</strain>
    </source>
</reference>
<evidence type="ECO:0000256" key="1">
    <source>
        <dbReference type="SAM" id="Phobius"/>
    </source>
</evidence>
<dbReference type="AlphaFoldDB" id="A0A202E8Z7"/>
<dbReference type="Proteomes" id="UP000196084">
    <property type="component" value="Unassembled WGS sequence"/>
</dbReference>
<keyword evidence="1" id="KW-1133">Transmembrane helix</keyword>
<keyword evidence="1" id="KW-0812">Transmembrane</keyword>
<feature type="transmembrane region" description="Helical" evidence="1">
    <location>
        <begin position="6"/>
        <end position="22"/>
    </location>
</feature>
<evidence type="ECO:0000313" key="3">
    <source>
        <dbReference type="Proteomes" id="UP000196084"/>
    </source>
</evidence>
<keyword evidence="3" id="KW-1185">Reference proteome</keyword>
<keyword evidence="1" id="KW-0472">Membrane</keyword>
<protein>
    <recommendedName>
        <fullName evidence="4">Metal-dependent hydrolase</fullName>
    </recommendedName>
</protein>